<keyword evidence="6 8" id="KW-0414">Isoprene biosynthesis</keyword>
<evidence type="ECO:0000313" key="11">
    <source>
        <dbReference type="EMBL" id="MCF3945638.1"/>
    </source>
</evidence>
<evidence type="ECO:0000259" key="10">
    <source>
        <dbReference type="Pfam" id="PF02542"/>
    </source>
</evidence>
<evidence type="ECO:0000313" key="12">
    <source>
        <dbReference type="Proteomes" id="UP001521209"/>
    </source>
</evidence>
<dbReference type="CDD" id="cd02516">
    <property type="entry name" value="CDP-ME_synthetase"/>
    <property type="match status" value="1"/>
</dbReference>
<evidence type="ECO:0000256" key="9">
    <source>
        <dbReference type="SAM" id="MobiDB-lite"/>
    </source>
</evidence>
<dbReference type="InterPro" id="IPR003526">
    <property type="entry name" value="MECDP_synthase"/>
</dbReference>
<feature type="region of interest" description="Disordered" evidence="9">
    <location>
        <begin position="390"/>
        <end position="413"/>
    </location>
</feature>
<feature type="site" description="Transition state stabilizer" evidence="8">
    <location>
        <position position="14"/>
    </location>
</feature>
<dbReference type="Pfam" id="PF01128">
    <property type="entry name" value="IspD"/>
    <property type="match status" value="1"/>
</dbReference>
<dbReference type="Gene3D" id="3.90.550.10">
    <property type="entry name" value="Spore Coat Polysaccharide Biosynthesis Protein SpsA, Chain A"/>
    <property type="match status" value="1"/>
</dbReference>
<comment type="catalytic activity">
    <reaction evidence="1 8">
        <text>2-C-methyl-D-erythritol 4-phosphate + CTP + H(+) = 4-CDP-2-C-methyl-D-erythritol + diphosphate</text>
        <dbReference type="Rhea" id="RHEA:13429"/>
        <dbReference type="ChEBI" id="CHEBI:15378"/>
        <dbReference type="ChEBI" id="CHEBI:33019"/>
        <dbReference type="ChEBI" id="CHEBI:37563"/>
        <dbReference type="ChEBI" id="CHEBI:57823"/>
        <dbReference type="ChEBI" id="CHEBI:58262"/>
        <dbReference type="EC" id="2.7.7.60"/>
    </reaction>
</comment>
<feature type="site" description="Positions MEP for the nucleophilic attack" evidence="8">
    <location>
        <position position="209"/>
    </location>
</feature>
<dbReference type="Proteomes" id="UP001521209">
    <property type="component" value="Unassembled WGS sequence"/>
</dbReference>
<dbReference type="InterPro" id="IPR029044">
    <property type="entry name" value="Nucleotide-diphossugar_trans"/>
</dbReference>
<evidence type="ECO:0000256" key="1">
    <source>
        <dbReference type="ARBA" id="ARBA00001282"/>
    </source>
</evidence>
<comment type="caution">
    <text evidence="11">The sequence shown here is derived from an EMBL/GenBank/DDBJ whole genome shotgun (WGS) entry which is preliminary data.</text>
</comment>
<keyword evidence="4 8" id="KW-0808">Transferase</keyword>
<feature type="site" description="Positions MEP for the nucleophilic attack" evidence="8">
    <location>
        <position position="150"/>
    </location>
</feature>
<dbReference type="EMBL" id="JAKGBZ010000003">
    <property type="protein sequence ID" value="MCF3945638.1"/>
    <property type="molecule type" value="Genomic_DNA"/>
</dbReference>
<dbReference type="GO" id="GO:0050518">
    <property type="term" value="F:2-C-methyl-D-erythritol 4-phosphate cytidylyltransferase activity"/>
    <property type="evidence" value="ECO:0007669"/>
    <property type="project" value="UniProtKB-EC"/>
</dbReference>
<evidence type="ECO:0000256" key="5">
    <source>
        <dbReference type="ARBA" id="ARBA00022695"/>
    </source>
</evidence>
<reference evidence="11 12" key="1">
    <citation type="submission" date="2022-01" db="EMBL/GenBank/DDBJ databases">
        <authorList>
            <person name="Won M."/>
            <person name="Kim S.-J."/>
            <person name="Kwon S.-W."/>
        </authorList>
    </citation>
    <scope>NUCLEOTIDE SEQUENCE [LARGE SCALE GENOMIC DNA]</scope>
    <source>
        <strain evidence="11 12">KCTC 23505</strain>
    </source>
</reference>
<proteinExistence type="inferred from homology"/>
<comment type="similarity">
    <text evidence="3 8">Belongs to the IspD/TarI cytidylyltransferase family. IspD subfamily.</text>
</comment>
<dbReference type="RefSeq" id="WP_235702875.1">
    <property type="nucleotide sequence ID" value="NZ_JAKGBZ010000003.1"/>
</dbReference>
<evidence type="ECO:0000256" key="6">
    <source>
        <dbReference type="ARBA" id="ARBA00023229"/>
    </source>
</evidence>
<organism evidence="11 12">
    <name type="scientific">Acidiphilium iwatense</name>
    <dbReference type="NCBI Taxonomy" id="768198"/>
    <lineage>
        <taxon>Bacteria</taxon>
        <taxon>Pseudomonadati</taxon>
        <taxon>Pseudomonadota</taxon>
        <taxon>Alphaproteobacteria</taxon>
        <taxon>Acetobacterales</taxon>
        <taxon>Acidocellaceae</taxon>
        <taxon>Acidiphilium</taxon>
    </lineage>
</organism>
<dbReference type="Pfam" id="PF02542">
    <property type="entry name" value="YgbB"/>
    <property type="match status" value="1"/>
</dbReference>
<evidence type="ECO:0000256" key="3">
    <source>
        <dbReference type="ARBA" id="ARBA00009789"/>
    </source>
</evidence>
<accession>A0ABS9DSC7</accession>
<evidence type="ECO:0000256" key="7">
    <source>
        <dbReference type="ARBA" id="ARBA00023268"/>
    </source>
</evidence>
<comment type="pathway">
    <text evidence="2 8">Isoprenoid biosynthesis; isopentenyl diphosphate biosynthesis via DXP pathway; isopentenyl diphosphate from 1-deoxy-D-xylulose 5-phosphate: step 2/6.</text>
</comment>
<dbReference type="PANTHER" id="PTHR32125:SF4">
    <property type="entry name" value="2-C-METHYL-D-ERYTHRITOL 4-PHOSPHATE CYTIDYLYLTRANSFERASE, CHLOROPLASTIC"/>
    <property type="match status" value="1"/>
</dbReference>
<keyword evidence="12" id="KW-1185">Reference proteome</keyword>
<dbReference type="SUPFAM" id="SSF69765">
    <property type="entry name" value="IpsF-like"/>
    <property type="match status" value="1"/>
</dbReference>
<evidence type="ECO:0000256" key="8">
    <source>
        <dbReference type="HAMAP-Rule" id="MF_00108"/>
    </source>
</evidence>
<keyword evidence="5 8" id="KW-0548">Nucleotidyltransferase</keyword>
<dbReference type="PANTHER" id="PTHR32125">
    <property type="entry name" value="2-C-METHYL-D-ERYTHRITOL 4-PHOSPHATE CYTIDYLYLTRANSFERASE, CHLOROPLASTIC"/>
    <property type="match status" value="1"/>
</dbReference>
<dbReference type="Gene3D" id="3.30.1330.50">
    <property type="entry name" value="2-C-methyl-D-erythritol 2,4-cyclodiphosphate synthase"/>
    <property type="match status" value="1"/>
</dbReference>
<dbReference type="HAMAP" id="MF_00108">
    <property type="entry name" value="IspD"/>
    <property type="match status" value="1"/>
</dbReference>
<dbReference type="SUPFAM" id="SSF53448">
    <property type="entry name" value="Nucleotide-diphospho-sugar transferases"/>
    <property type="match status" value="1"/>
</dbReference>
<dbReference type="PROSITE" id="PS01295">
    <property type="entry name" value="ISPD"/>
    <property type="match status" value="1"/>
</dbReference>
<gene>
    <name evidence="8 11" type="primary">ispD</name>
    <name evidence="11" type="ORF">L2A60_02925</name>
</gene>
<feature type="site" description="Transition state stabilizer" evidence="8">
    <location>
        <position position="21"/>
    </location>
</feature>
<dbReference type="InterPro" id="IPR034683">
    <property type="entry name" value="IspD/TarI"/>
</dbReference>
<feature type="domain" description="2-C-methyl-D-erythritol 2,4-cyclodiphosphate synthase" evidence="10">
    <location>
        <begin position="232"/>
        <end position="383"/>
    </location>
</feature>
<dbReference type="EC" id="2.7.7.60" evidence="8"/>
<dbReference type="InterPro" id="IPR018294">
    <property type="entry name" value="ISPD_synthase_CS"/>
</dbReference>
<comment type="function">
    <text evidence="8">Catalyzes the formation of 4-diphosphocytidyl-2-C-methyl-D-erythritol from CTP and 2-C-methyl-D-erythritol 4-phosphate (MEP).</text>
</comment>
<dbReference type="InterPro" id="IPR001228">
    <property type="entry name" value="IspD"/>
</dbReference>
<evidence type="ECO:0000256" key="4">
    <source>
        <dbReference type="ARBA" id="ARBA00022679"/>
    </source>
</evidence>
<protein>
    <recommendedName>
        <fullName evidence="8">2-C-methyl-D-erythritol 4-phosphate cytidylyltransferase</fullName>
        <ecNumber evidence="8">2.7.7.60</ecNumber>
    </recommendedName>
    <alternativeName>
        <fullName evidence="8">4-diphosphocytidyl-2C-methyl-D-erythritol synthase</fullName>
    </alternativeName>
    <alternativeName>
        <fullName evidence="8">MEP cytidylyltransferase</fullName>
        <shortName evidence="8">MCT</shortName>
    </alternativeName>
</protein>
<dbReference type="InterPro" id="IPR036571">
    <property type="entry name" value="MECDP_synthase_sf"/>
</dbReference>
<dbReference type="NCBIfam" id="TIGR00453">
    <property type="entry name" value="ispD"/>
    <property type="match status" value="1"/>
</dbReference>
<sequence length="413" mass="44848">MNVALIVAAGRGTRFGGTIPKQYRELAGSPVIRYTIAAFCRHPQIDAVQVLIHPSDLKFYTDATSGLDLLPPLIGGNTRQESVLLGLEGIIDLNPRKVIIHDAVRPFVEQETISAVLNALDRVPCAIAGLKVADTLKQCGQPEGVKTIDRTGIVRAQTPQGFRYHDILAAHRQIHAANPLNLDMTDDAMVAEHAGMRIEVVPGTDDNFKITTEEDLQRATAILERGHRETHTGWGFDSQPLRQGGHMTMCGIMLRPRAGMNTADRADIGLNAITRAVLGTVGGLREEPISGFTFRNIRFQNSEVLIRKAVSIVAMAGGKIEHIDLTLITDWEEITDSIADMVARSASLLSIPQGRVSIKCIETDDMGFFFRRDAIAAQCLATISYPADLPGQAPSRPSPAPSRRTAVADRIGS</sequence>
<keyword evidence="7" id="KW-0511">Multifunctional enzyme</keyword>
<evidence type="ECO:0000256" key="2">
    <source>
        <dbReference type="ARBA" id="ARBA00004787"/>
    </source>
</evidence>
<name>A0ABS9DSC7_9PROT</name>
<dbReference type="InterPro" id="IPR050088">
    <property type="entry name" value="IspD/TarI_cytidylyltransf_bact"/>
</dbReference>